<name>A0A937W0G0_UNCTE</name>
<comment type="caution">
    <text evidence="3">The sequence shown here is derived from an EMBL/GenBank/DDBJ whole genome shotgun (WGS) entry which is preliminary data.</text>
</comment>
<reference evidence="3" key="1">
    <citation type="submission" date="2019-03" db="EMBL/GenBank/DDBJ databases">
        <title>Lake Tanganyika Metagenome-Assembled Genomes (MAGs).</title>
        <authorList>
            <person name="Tran P."/>
        </authorList>
    </citation>
    <scope>NUCLEOTIDE SEQUENCE</scope>
    <source>
        <strain evidence="3">K_DeepCast_65m_m2_066</strain>
    </source>
</reference>
<organism evidence="3 4">
    <name type="scientific">Tectimicrobiota bacterium</name>
    <dbReference type="NCBI Taxonomy" id="2528274"/>
    <lineage>
        <taxon>Bacteria</taxon>
        <taxon>Pseudomonadati</taxon>
        <taxon>Nitrospinota/Tectimicrobiota group</taxon>
        <taxon>Candidatus Tectimicrobiota</taxon>
    </lineage>
</organism>
<dbReference type="Pfam" id="PF00078">
    <property type="entry name" value="RVT_1"/>
    <property type="match status" value="1"/>
</dbReference>
<dbReference type="Proteomes" id="UP000712673">
    <property type="component" value="Unassembled WGS sequence"/>
</dbReference>
<dbReference type="InterPro" id="IPR000477">
    <property type="entry name" value="RT_dom"/>
</dbReference>
<dbReference type="EMBL" id="VGLS01000108">
    <property type="protein sequence ID" value="MBM3223194.1"/>
    <property type="molecule type" value="Genomic_DNA"/>
</dbReference>
<protein>
    <recommendedName>
        <fullName evidence="2">Reverse transcriptase domain-containing protein</fullName>
    </recommendedName>
</protein>
<dbReference type="CDD" id="cd01651">
    <property type="entry name" value="RT_G2_intron"/>
    <property type="match status" value="1"/>
</dbReference>
<dbReference type="PANTHER" id="PTHR34047:SF8">
    <property type="entry name" value="PROTEIN YKFC"/>
    <property type="match status" value="1"/>
</dbReference>
<gene>
    <name evidence="3" type="ORF">FJZ47_05230</name>
</gene>
<comment type="similarity">
    <text evidence="1">Belongs to the bacterial reverse transcriptase family.</text>
</comment>
<dbReference type="PROSITE" id="PS50878">
    <property type="entry name" value="RT_POL"/>
    <property type="match status" value="1"/>
</dbReference>
<evidence type="ECO:0000259" key="2">
    <source>
        <dbReference type="PROSITE" id="PS50878"/>
    </source>
</evidence>
<evidence type="ECO:0000256" key="1">
    <source>
        <dbReference type="ARBA" id="ARBA00034120"/>
    </source>
</evidence>
<dbReference type="InterPro" id="IPR043502">
    <property type="entry name" value="DNA/RNA_pol_sf"/>
</dbReference>
<dbReference type="PANTHER" id="PTHR34047">
    <property type="entry name" value="NUCLEAR INTRON MATURASE 1, MITOCHONDRIAL-RELATED"/>
    <property type="match status" value="1"/>
</dbReference>
<dbReference type="SUPFAM" id="SSF56672">
    <property type="entry name" value="DNA/RNA polymerases"/>
    <property type="match status" value="1"/>
</dbReference>
<evidence type="ECO:0000313" key="3">
    <source>
        <dbReference type="EMBL" id="MBM3223194.1"/>
    </source>
</evidence>
<dbReference type="InterPro" id="IPR051083">
    <property type="entry name" value="GrpII_Intron_Splice-Mob/Def"/>
</dbReference>
<dbReference type="AlphaFoldDB" id="A0A937W0G0"/>
<accession>A0A937W0G0</accession>
<proteinExistence type="inferred from homology"/>
<sequence length="330" mass="37235">MRTVRAGSYQRLASQEALWAAWRQCRRGKRRSAAVARFDIDCDQHLLALQRALLRGCYRPAPWRLHVIRDPKTRLIAAPAVRDRVLHHAVLTEIGPVFERRFLDQSFAAGPGRGPHRAALYLLACQRRYAWRLHLDIHAYFLSISHSRLLALFAARLVDAETLELLRLLIAASEQVYQSPLAAAALGARCPAPGWGLPLGSWLSQWCGNMYLDGVDHYIKRQLKIPGYARYMDDLVLFADAPAQLLAARTAVAAWLQQERQLQLNPKHLTVESTRTPAVVLGYRLSRAGLSPSRKLRRHLRQRLCSAAAAGEAALVRSIRSYRGLLLFPH</sequence>
<feature type="domain" description="Reverse transcriptase" evidence="2">
    <location>
        <begin position="1"/>
        <end position="285"/>
    </location>
</feature>
<evidence type="ECO:0000313" key="4">
    <source>
        <dbReference type="Proteomes" id="UP000712673"/>
    </source>
</evidence>